<dbReference type="PROSITE" id="PS51201">
    <property type="entry name" value="RCK_N"/>
    <property type="match status" value="1"/>
</dbReference>
<dbReference type="PANTHER" id="PTHR43833">
    <property type="entry name" value="POTASSIUM CHANNEL PROTEIN 2-RELATED-RELATED"/>
    <property type="match status" value="1"/>
</dbReference>
<protein>
    <submittedName>
        <fullName evidence="3">Potassium uptake protein</fullName>
    </submittedName>
</protein>
<dbReference type="AlphaFoldDB" id="A0A448ZY02"/>
<dbReference type="GO" id="GO:0008324">
    <property type="term" value="F:monoatomic cation transmembrane transporter activity"/>
    <property type="evidence" value="ECO:0007669"/>
    <property type="project" value="InterPro"/>
</dbReference>
<dbReference type="SUPFAM" id="SSF116726">
    <property type="entry name" value="TrkA C-terminal domain-like"/>
    <property type="match status" value="1"/>
</dbReference>
<evidence type="ECO:0000259" key="1">
    <source>
        <dbReference type="PROSITE" id="PS51201"/>
    </source>
</evidence>
<dbReference type="InterPro" id="IPR003148">
    <property type="entry name" value="RCK_N"/>
</dbReference>
<feature type="domain" description="RCK N-terminal" evidence="1">
    <location>
        <begin position="6"/>
        <end position="121"/>
    </location>
</feature>
<dbReference type="Pfam" id="PF02080">
    <property type="entry name" value="TrkA_C"/>
    <property type="match status" value="1"/>
</dbReference>
<reference evidence="3" key="1">
    <citation type="submission" date="2019-01" db="EMBL/GenBank/DDBJ databases">
        <authorList>
            <consortium name="Pathogen Informatics"/>
        </authorList>
    </citation>
    <scope>NUCLEOTIDE SEQUENCE [LARGE SCALE GENOMIC DNA]</scope>
    <source>
        <strain evidence="3">NCTC10113</strain>
    </source>
</reference>
<geneLocation type="plasmid" evidence="3">
    <name>2</name>
</geneLocation>
<dbReference type="InterPro" id="IPR036721">
    <property type="entry name" value="RCK_C_sf"/>
</dbReference>
<dbReference type="SUPFAM" id="SSF51735">
    <property type="entry name" value="NAD(P)-binding Rossmann-fold domains"/>
    <property type="match status" value="1"/>
</dbReference>
<dbReference type="PROSITE" id="PS51202">
    <property type="entry name" value="RCK_C"/>
    <property type="match status" value="1"/>
</dbReference>
<dbReference type="EMBL" id="LR214939">
    <property type="protein sequence ID" value="VEU56140.1"/>
    <property type="molecule type" value="Genomic_DNA"/>
</dbReference>
<gene>
    <name evidence="3" type="primary">ktrA_2</name>
    <name evidence="3" type="ORF">NCTC10113_01026</name>
</gene>
<dbReference type="InterPro" id="IPR036291">
    <property type="entry name" value="NAD(P)-bd_dom_sf"/>
</dbReference>
<dbReference type="InterPro" id="IPR050721">
    <property type="entry name" value="Trk_Ktr_HKT_K-transport"/>
</dbReference>
<dbReference type="Gene3D" id="3.30.70.1450">
    <property type="entry name" value="Regulator of K+ conductance, C-terminal domain"/>
    <property type="match status" value="1"/>
</dbReference>
<dbReference type="InterPro" id="IPR006037">
    <property type="entry name" value="RCK_C"/>
</dbReference>
<proteinExistence type="predicted"/>
<dbReference type="PANTHER" id="PTHR43833:SF7">
    <property type="entry name" value="KTR SYSTEM POTASSIUM UPTAKE PROTEIN C"/>
    <property type="match status" value="1"/>
</dbReference>
<dbReference type="Gene3D" id="3.40.50.720">
    <property type="entry name" value="NAD(P)-binding Rossmann-like Domain"/>
    <property type="match status" value="1"/>
</dbReference>
<dbReference type="Pfam" id="PF02254">
    <property type="entry name" value="TrkA_N"/>
    <property type="match status" value="1"/>
</dbReference>
<accession>A0A448ZY02</accession>
<evidence type="ECO:0000259" key="2">
    <source>
        <dbReference type="PROSITE" id="PS51202"/>
    </source>
</evidence>
<name>A0A448ZY02_METSV</name>
<organism evidence="3">
    <name type="scientific">Metamycoplasma salivarium</name>
    <name type="common">Mycoplasma salivarium</name>
    <dbReference type="NCBI Taxonomy" id="2124"/>
    <lineage>
        <taxon>Bacteria</taxon>
        <taxon>Bacillati</taxon>
        <taxon>Mycoplasmatota</taxon>
        <taxon>Mycoplasmoidales</taxon>
        <taxon>Metamycoplasmataceae</taxon>
        <taxon>Metamycoplasma</taxon>
    </lineage>
</organism>
<feature type="domain" description="RCK C-terminal" evidence="2">
    <location>
        <begin position="137"/>
        <end position="226"/>
    </location>
</feature>
<keyword evidence="3" id="KW-0614">Plasmid</keyword>
<dbReference type="GO" id="GO:0006813">
    <property type="term" value="P:potassium ion transport"/>
    <property type="evidence" value="ECO:0007669"/>
    <property type="project" value="InterPro"/>
</dbReference>
<dbReference type="RefSeq" id="WP_024544013.1">
    <property type="nucleotide sequence ID" value="NZ_BPLV01000001.1"/>
</dbReference>
<evidence type="ECO:0000313" key="3">
    <source>
        <dbReference type="EMBL" id="VEU56140.1"/>
    </source>
</evidence>
<sequence length="231" mass="25464">MATKKSREICIIGLGRFGSAIADQLLKDKKNKIKLVLIDKDEKHLIPFKDEVNAIYVADAAERKTLEAINVVDFDVVIVATSDNIEITAALSEVGAKKIIARANSKRHANVLKQIGVNIIISPEEEAGQRAALLVANPSFTLYSQMVVELQDGYVTGSTYIKNPALIGKMIKDLRFREQHEVLIVIVKRGTRSFLPAGTFTLQKDDLITIVGATDDVIDIFDLCASEKEKK</sequence>